<evidence type="ECO:0000313" key="6">
    <source>
        <dbReference type="Proteomes" id="UP000469558"/>
    </source>
</evidence>
<dbReference type="OrthoDB" id="9992527at2759"/>
<dbReference type="EMBL" id="QGMK01000355">
    <property type="protein sequence ID" value="TVY82203.1"/>
    <property type="molecule type" value="Genomic_DNA"/>
</dbReference>
<dbReference type="InterPro" id="IPR047122">
    <property type="entry name" value="Trans-enoyl_RdTase-like"/>
</dbReference>
<dbReference type="Pfam" id="PF08240">
    <property type="entry name" value="ADH_N"/>
    <property type="match status" value="1"/>
</dbReference>
<dbReference type="InterPro" id="IPR013149">
    <property type="entry name" value="ADH-like_C"/>
</dbReference>
<sequence>MTSGETQNAIFVTEIGKPVMAGTREIPTPGPGEVLIKVTATQLLPHDTYARDSGLFIADHLPYVLGTNIAGTVQSLNPKYSIGQHISGAGDPAAPIPDFAGLQEYSLLLLANSALVPIGKSDDEAATLPVNAVTSFAALFNPKWFGFPPPWSPAAASFDYGAQSIVIIGAGSDCGRLALQFAKSVGIGTVVGIASLSGEKELRKFGATHVVDRHQEQSAIVKQVRQILGGEEGVTRVYDCVNWTFELAVALVTKDEESLVATLHQPRTVGELLARDGKSKAQVRFVSGAAPQWGEEDTVEFWAWLKGAVENGVVTIPSFRVLEGLDVEKVNEALDSYRDGSKVLHAVVRPGGKA</sequence>
<dbReference type="AlphaFoldDB" id="A0A8T9CHF7"/>
<evidence type="ECO:0000259" key="4">
    <source>
        <dbReference type="Pfam" id="PF08240"/>
    </source>
</evidence>
<dbReference type="Pfam" id="PF00107">
    <property type="entry name" value="ADH_zinc_N"/>
    <property type="match status" value="1"/>
</dbReference>
<evidence type="ECO:0000313" key="5">
    <source>
        <dbReference type="EMBL" id="TVY82203.1"/>
    </source>
</evidence>
<dbReference type="PANTHER" id="PTHR45348">
    <property type="entry name" value="HYPOTHETICAL OXIDOREDUCTASE (EUROFUNG)"/>
    <property type="match status" value="1"/>
</dbReference>
<accession>A0A8T9CHF7</accession>
<dbReference type="Gene3D" id="3.90.180.10">
    <property type="entry name" value="Medium-chain alcohol dehydrogenases, catalytic domain"/>
    <property type="match status" value="1"/>
</dbReference>
<organism evidence="5 6">
    <name type="scientific">Lachnellula suecica</name>
    <dbReference type="NCBI Taxonomy" id="602035"/>
    <lineage>
        <taxon>Eukaryota</taxon>
        <taxon>Fungi</taxon>
        <taxon>Dikarya</taxon>
        <taxon>Ascomycota</taxon>
        <taxon>Pezizomycotina</taxon>
        <taxon>Leotiomycetes</taxon>
        <taxon>Helotiales</taxon>
        <taxon>Lachnaceae</taxon>
        <taxon>Lachnellula</taxon>
    </lineage>
</organism>
<dbReference type="InterPro" id="IPR036291">
    <property type="entry name" value="NAD(P)-bd_dom_sf"/>
</dbReference>
<feature type="domain" description="Alcohol dehydrogenase-like N-terminal" evidence="4">
    <location>
        <begin position="30"/>
        <end position="87"/>
    </location>
</feature>
<dbReference type="PANTHER" id="PTHR45348:SF2">
    <property type="entry name" value="ZINC-TYPE ALCOHOL DEHYDROGENASE-LIKE PROTEIN C2E1P3.01"/>
    <property type="match status" value="1"/>
</dbReference>
<keyword evidence="6" id="KW-1185">Reference proteome</keyword>
<dbReference type="GO" id="GO:0016651">
    <property type="term" value="F:oxidoreductase activity, acting on NAD(P)H"/>
    <property type="evidence" value="ECO:0007669"/>
    <property type="project" value="InterPro"/>
</dbReference>
<comment type="similarity">
    <text evidence="1">Belongs to the zinc-containing alcohol dehydrogenase family.</text>
</comment>
<dbReference type="SUPFAM" id="SSF51735">
    <property type="entry name" value="NAD(P)-binding Rossmann-fold domains"/>
    <property type="match status" value="1"/>
</dbReference>
<evidence type="ECO:0000256" key="2">
    <source>
        <dbReference type="ARBA" id="ARBA00023002"/>
    </source>
</evidence>
<feature type="domain" description="Alcohol dehydrogenase-like C-terminal" evidence="3">
    <location>
        <begin position="175"/>
        <end position="257"/>
    </location>
</feature>
<reference evidence="5 6" key="1">
    <citation type="submission" date="2018-05" db="EMBL/GenBank/DDBJ databases">
        <title>Genome sequencing and assembly of the regulated plant pathogen Lachnellula willkommii and related sister species for the development of diagnostic species identification markers.</title>
        <authorList>
            <person name="Giroux E."/>
            <person name="Bilodeau G."/>
        </authorList>
    </citation>
    <scope>NUCLEOTIDE SEQUENCE [LARGE SCALE GENOMIC DNA]</scope>
    <source>
        <strain evidence="5 6">CBS 268.59</strain>
    </source>
</reference>
<protein>
    <submittedName>
        <fullName evidence="5">Dehydrogenase orsE</fullName>
    </submittedName>
</protein>
<keyword evidence="2" id="KW-0560">Oxidoreductase</keyword>
<dbReference type="InterPro" id="IPR011032">
    <property type="entry name" value="GroES-like_sf"/>
</dbReference>
<dbReference type="Gene3D" id="3.40.50.720">
    <property type="entry name" value="NAD(P)-binding Rossmann-like Domain"/>
    <property type="match status" value="1"/>
</dbReference>
<name>A0A8T9CHF7_9HELO</name>
<proteinExistence type="inferred from homology"/>
<dbReference type="InterPro" id="IPR013154">
    <property type="entry name" value="ADH-like_N"/>
</dbReference>
<gene>
    <name evidence="5" type="primary">orsE_0</name>
    <name evidence="5" type="ORF">LSUE1_G004898</name>
</gene>
<comment type="caution">
    <text evidence="5">The sequence shown here is derived from an EMBL/GenBank/DDBJ whole genome shotgun (WGS) entry which is preliminary data.</text>
</comment>
<dbReference type="SUPFAM" id="SSF50129">
    <property type="entry name" value="GroES-like"/>
    <property type="match status" value="1"/>
</dbReference>
<evidence type="ECO:0000256" key="1">
    <source>
        <dbReference type="ARBA" id="ARBA00008072"/>
    </source>
</evidence>
<evidence type="ECO:0000259" key="3">
    <source>
        <dbReference type="Pfam" id="PF00107"/>
    </source>
</evidence>
<dbReference type="Proteomes" id="UP000469558">
    <property type="component" value="Unassembled WGS sequence"/>
</dbReference>